<dbReference type="InterPro" id="IPR011231">
    <property type="entry name" value="Phage_VT1-Sakai_H0018"/>
</dbReference>
<comment type="caution">
    <text evidence="1">The sequence shown here is derived from an EMBL/GenBank/DDBJ whole genome shotgun (WGS) entry which is preliminary data.</text>
</comment>
<dbReference type="EMBL" id="BARU01026482">
    <property type="protein sequence ID" value="GAH76232.1"/>
    <property type="molecule type" value="Genomic_DNA"/>
</dbReference>
<organism evidence="1">
    <name type="scientific">marine sediment metagenome</name>
    <dbReference type="NCBI Taxonomy" id="412755"/>
    <lineage>
        <taxon>unclassified sequences</taxon>
        <taxon>metagenomes</taxon>
        <taxon>ecological metagenomes</taxon>
    </lineage>
</organism>
<reference evidence="1" key="1">
    <citation type="journal article" date="2014" name="Front. Microbiol.">
        <title>High frequency of phylogenetically diverse reductive dehalogenase-homologous genes in deep subseafloor sedimentary metagenomes.</title>
        <authorList>
            <person name="Kawai M."/>
            <person name="Futagami T."/>
            <person name="Toyoda A."/>
            <person name="Takaki Y."/>
            <person name="Nishi S."/>
            <person name="Hori S."/>
            <person name="Arai W."/>
            <person name="Tsubouchi T."/>
            <person name="Morono Y."/>
            <person name="Uchiyama I."/>
            <person name="Ito T."/>
            <person name="Fujiyama A."/>
            <person name="Inagaki F."/>
            <person name="Takami H."/>
        </authorList>
    </citation>
    <scope>NUCLEOTIDE SEQUENCE</scope>
    <source>
        <strain evidence="1">Expedition CK06-06</strain>
    </source>
</reference>
<protein>
    <submittedName>
        <fullName evidence="1">Uncharacterized protein</fullName>
    </submittedName>
</protein>
<proteinExistence type="predicted"/>
<sequence length="134" mass="13952">MSYDVTGKSAGDRLYGPHQSRYVTLPESQLVHPEHDADPALDFVEKGDPVLVNGETLIGVALKSAEADTDEITIDTEGIFVLMVNGSGEDIGNPIHINSSAGLTTSFGTAFGWALSALASGESLVAVKVHGGVK</sequence>
<dbReference type="AlphaFoldDB" id="X1I3E8"/>
<evidence type="ECO:0000313" key="1">
    <source>
        <dbReference type="EMBL" id="GAH76232.1"/>
    </source>
</evidence>
<gene>
    <name evidence="1" type="ORF">S03H2_42530</name>
</gene>
<accession>X1I3E8</accession>
<name>X1I3E8_9ZZZZ</name>
<dbReference type="Pfam" id="PF09956">
    <property type="entry name" value="Phage_cement_2"/>
    <property type="match status" value="1"/>
</dbReference>